<accession>A0A5M8QDR2</accession>
<evidence type="ECO:0000313" key="14">
    <source>
        <dbReference type="EMBL" id="KAA6434185.1"/>
    </source>
</evidence>
<dbReference type="GO" id="GO:0015344">
    <property type="term" value="F:siderophore uptake transmembrane transporter activity"/>
    <property type="evidence" value="ECO:0007669"/>
    <property type="project" value="TreeGrafter"/>
</dbReference>
<dbReference type="AlphaFoldDB" id="A0A5M8QDR2"/>
<feature type="domain" description="TonB-dependent receptor-like beta-barrel" evidence="12">
    <location>
        <begin position="224"/>
        <end position="648"/>
    </location>
</feature>
<dbReference type="SUPFAM" id="SSF56935">
    <property type="entry name" value="Porins"/>
    <property type="match status" value="1"/>
</dbReference>
<proteinExistence type="inferred from homology"/>
<evidence type="ECO:0000256" key="10">
    <source>
        <dbReference type="PROSITE-ProRule" id="PRU01360"/>
    </source>
</evidence>
<dbReference type="GO" id="GO:0044718">
    <property type="term" value="P:siderophore transmembrane transport"/>
    <property type="evidence" value="ECO:0007669"/>
    <property type="project" value="TreeGrafter"/>
</dbReference>
<keyword evidence="2 10" id="KW-0813">Transport</keyword>
<keyword evidence="7 10" id="KW-0472">Membrane</keyword>
<comment type="similarity">
    <text evidence="10 11">Belongs to the TonB-dependent receptor family.</text>
</comment>
<evidence type="ECO:0000256" key="3">
    <source>
        <dbReference type="ARBA" id="ARBA00022452"/>
    </source>
</evidence>
<dbReference type="Pfam" id="PF07715">
    <property type="entry name" value="Plug"/>
    <property type="match status" value="1"/>
</dbReference>
<evidence type="ECO:0000256" key="11">
    <source>
        <dbReference type="RuleBase" id="RU003357"/>
    </source>
</evidence>
<evidence type="ECO:0000256" key="7">
    <source>
        <dbReference type="ARBA" id="ARBA00023136"/>
    </source>
</evidence>
<evidence type="ECO:0000259" key="13">
    <source>
        <dbReference type="Pfam" id="PF07715"/>
    </source>
</evidence>
<evidence type="ECO:0000259" key="12">
    <source>
        <dbReference type="Pfam" id="PF00593"/>
    </source>
</evidence>
<dbReference type="InterPro" id="IPR000531">
    <property type="entry name" value="Beta-barrel_TonB"/>
</dbReference>
<evidence type="ECO:0000256" key="1">
    <source>
        <dbReference type="ARBA" id="ARBA00004571"/>
    </source>
</evidence>
<dbReference type="PROSITE" id="PS52016">
    <property type="entry name" value="TONB_DEPENDENT_REC_3"/>
    <property type="match status" value="1"/>
</dbReference>
<comment type="subcellular location">
    <subcellularLocation>
        <location evidence="1 10">Cell outer membrane</location>
        <topology evidence="1 10">Multi-pass membrane protein</topology>
    </subcellularLocation>
</comment>
<dbReference type="InterPro" id="IPR012910">
    <property type="entry name" value="Plug_dom"/>
</dbReference>
<keyword evidence="3 10" id="KW-1134">Transmembrane beta strand</keyword>
<evidence type="ECO:0000256" key="9">
    <source>
        <dbReference type="ARBA" id="ARBA00023237"/>
    </source>
</evidence>
<dbReference type="InterPro" id="IPR037066">
    <property type="entry name" value="Plug_dom_sf"/>
</dbReference>
<keyword evidence="4 10" id="KW-0812">Transmembrane</keyword>
<reference evidence="14 15" key="1">
    <citation type="submission" date="2019-05" db="EMBL/GenBank/DDBJ databases">
        <authorList>
            <person name="Qu J.-H."/>
        </authorList>
    </citation>
    <scope>NUCLEOTIDE SEQUENCE [LARGE SCALE GENOMIC DNA]</scope>
    <source>
        <strain evidence="14 15">NS28</strain>
    </source>
</reference>
<name>A0A5M8QDR2_9BACT</name>
<keyword evidence="8 14" id="KW-0675">Receptor</keyword>
<evidence type="ECO:0000256" key="8">
    <source>
        <dbReference type="ARBA" id="ARBA00023170"/>
    </source>
</evidence>
<evidence type="ECO:0000256" key="5">
    <source>
        <dbReference type="ARBA" id="ARBA00022729"/>
    </source>
</evidence>
<protein>
    <submittedName>
        <fullName evidence="14">TonB-dependent receptor plug domain-containing protein</fullName>
    </submittedName>
</protein>
<dbReference type="Gene3D" id="2.40.170.20">
    <property type="entry name" value="TonB-dependent receptor, beta-barrel domain"/>
    <property type="match status" value="1"/>
</dbReference>
<keyword evidence="5" id="KW-0732">Signal</keyword>
<dbReference type="InterPro" id="IPR039426">
    <property type="entry name" value="TonB-dep_rcpt-like"/>
</dbReference>
<sequence>MLKFYVPALFTACLNVFSPESVTAQSSDTLQTQNLNEVTVNAFETRTNLLSTTATVGLISSRSLERFSPVTWANAVNAIPGVRMEERSPGSYRFSVRGSLIRSPFGVRNVKFYWNGIPFTDASGNTPLNSLDYNSVQRMEIIKGPGSSLYGAGTGGVVLMQSHPDNEAMNRFEQSVSFGKYGFQNRNTTMQIGDISIQYGHSEQDGYRNHSAMARDAIRLTSSSRIGEKGTLSLLGMYSDLYYQTPGGITLAQYQANPKLARQPTATLPGSEAQQAAIYTKLALLGGNYTLQLSDNWTQSTALYLTYTDFANPFISNYEKRDEQGLGGRNFWQNRSQIGNVKTNWTTGFEWQFSKSAQRNYDNIGGVPDKQQTVEDIRTANLSVFSQLEAVLFSDLTISAGLSYNTSRYKYERFFALPYSKEERTFDGIFTPRFAANKIIAKNWAVTASYSGGFSPPTLQEVRPSAGGFRKDLEAERGINTEVGIRKTGKFITGELSLYHFGLKETIVRRTNEGGAEYFINAGKTKQKGMEWTLAYDILSGYQNPLSLRLWNTGTYTRYTFENFQQAEVDLSGKLIPGIPRFSQSTGLDALFRFGISAFVTYQSGSSFYLNDANTVKNTPYNQWIARVSWKKSWGQHLYSELSASAEKVNAGIYSLGYDLNAFGNRYYNAAPKDNIWAGVKIGWEWQKNSR</sequence>
<dbReference type="Proteomes" id="UP000323994">
    <property type="component" value="Unassembled WGS sequence"/>
</dbReference>
<feature type="domain" description="TonB-dependent receptor plug" evidence="13">
    <location>
        <begin position="50"/>
        <end position="157"/>
    </location>
</feature>
<dbReference type="InterPro" id="IPR036942">
    <property type="entry name" value="Beta-barrel_TonB_sf"/>
</dbReference>
<dbReference type="Pfam" id="PF00593">
    <property type="entry name" value="TonB_dep_Rec_b-barrel"/>
    <property type="match status" value="1"/>
</dbReference>
<dbReference type="PANTHER" id="PTHR30069:SF29">
    <property type="entry name" value="HEMOGLOBIN AND HEMOGLOBIN-HAPTOGLOBIN-BINDING PROTEIN 1-RELATED"/>
    <property type="match status" value="1"/>
</dbReference>
<dbReference type="Gene3D" id="2.170.130.10">
    <property type="entry name" value="TonB-dependent receptor, plug domain"/>
    <property type="match status" value="1"/>
</dbReference>
<gene>
    <name evidence="14" type="ORF">FEM33_22990</name>
</gene>
<organism evidence="14 15">
    <name type="scientific">Dyadobacter flavalbus</name>
    <dbReference type="NCBI Taxonomy" id="2579942"/>
    <lineage>
        <taxon>Bacteria</taxon>
        <taxon>Pseudomonadati</taxon>
        <taxon>Bacteroidota</taxon>
        <taxon>Cytophagia</taxon>
        <taxon>Cytophagales</taxon>
        <taxon>Spirosomataceae</taxon>
        <taxon>Dyadobacter</taxon>
    </lineage>
</organism>
<dbReference type="GO" id="GO:0009279">
    <property type="term" value="C:cell outer membrane"/>
    <property type="evidence" value="ECO:0007669"/>
    <property type="project" value="UniProtKB-SubCell"/>
</dbReference>
<dbReference type="PANTHER" id="PTHR30069">
    <property type="entry name" value="TONB-DEPENDENT OUTER MEMBRANE RECEPTOR"/>
    <property type="match status" value="1"/>
</dbReference>
<evidence type="ECO:0000256" key="4">
    <source>
        <dbReference type="ARBA" id="ARBA00022692"/>
    </source>
</evidence>
<dbReference type="EMBL" id="VBSN01000069">
    <property type="protein sequence ID" value="KAA6434185.1"/>
    <property type="molecule type" value="Genomic_DNA"/>
</dbReference>
<evidence type="ECO:0000256" key="2">
    <source>
        <dbReference type="ARBA" id="ARBA00022448"/>
    </source>
</evidence>
<keyword evidence="6 11" id="KW-0798">TonB box</keyword>
<keyword evidence="9 10" id="KW-0998">Cell outer membrane</keyword>
<evidence type="ECO:0000313" key="15">
    <source>
        <dbReference type="Proteomes" id="UP000323994"/>
    </source>
</evidence>
<comment type="caution">
    <text evidence="14">The sequence shown here is derived from an EMBL/GenBank/DDBJ whole genome shotgun (WGS) entry which is preliminary data.</text>
</comment>
<keyword evidence="15" id="KW-1185">Reference proteome</keyword>
<dbReference type="OrthoDB" id="9782587at2"/>
<evidence type="ECO:0000256" key="6">
    <source>
        <dbReference type="ARBA" id="ARBA00023077"/>
    </source>
</evidence>